<sequence>MSAYLRFAAVLLLALFAIAPANAAEKRFLLATTTSTENSGLLDAIIPQFAAETGIAIDVVAVGTGQALEMGRRGDAAAILVHDRIGEDTFVAAGHGSDRRDVMYNDFVIIGPRDDPADLAGASDTAQAMTRIADSGAVFVSRGDDSGTHRKELRLWAEAALDPATFGAWYREAGAGMGQTILTTTQMGGYTMTDRATWVKFGRKDGHVIVFEEDPPLFNPYASIVVTNEAVPADETRWATRWHEWLTSETGRDAIRAYTVDGQQLFFIAGDEEAG</sequence>
<evidence type="ECO:0000313" key="4">
    <source>
        <dbReference type="Proteomes" id="UP000246132"/>
    </source>
</evidence>
<dbReference type="SUPFAM" id="SSF53850">
    <property type="entry name" value="Periplasmic binding protein-like II"/>
    <property type="match status" value="1"/>
</dbReference>
<dbReference type="Gene3D" id="3.40.190.10">
    <property type="entry name" value="Periplasmic binding protein-like II"/>
    <property type="match status" value="2"/>
</dbReference>
<dbReference type="Pfam" id="PF12849">
    <property type="entry name" value="PBP_like_2"/>
    <property type="match status" value="1"/>
</dbReference>
<evidence type="ECO:0000256" key="1">
    <source>
        <dbReference type="SAM" id="SignalP"/>
    </source>
</evidence>
<dbReference type="PANTHER" id="PTHR37945">
    <property type="entry name" value="EXTRACELLULAR TUNGSTATE BINDING PROTEIN"/>
    <property type="match status" value="1"/>
</dbReference>
<reference evidence="3 4" key="1">
    <citation type="journal article" date="2018" name="Int. J. Syst. Bacteriol.">
        <title>Oceaniradius stylonemae gen. nov., sp. nov., isolated from a red alga, Stylonema cornu-cervi.</title>
        <authorList>
            <person name="Jeong S."/>
        </authorList>
    </citation>
    <scope>NUCLEOTIDE SEQUENCE [LARGE SCALE GENOMIC DNA]</scope>
    <source>
        <strain evidence="3 4">StC1</strain>
    </source>
</reference>
<feature type="domain" description="PBP" evidence="2">
    <location>
        <begin position="27"/>
        <end position="249"/>
    </location>
</feature>
<dbReference type="EMBL" id="QFWV02000008">
    <property type="protein sequence ID" value="RKF06115.1"/>
    <property type="molecule type" value="Genomic_DNA"/>
</dbReference>
<dbReference type="InterPro" id="IPR024370">
    <property type="entry name" value="PBP_domain"/>
</dbReference>
<accession>A0A3A8A7D2</accession>
<feature type="signal peptide" evidence="1">
    <location>
        <begin position="1"/>
        <end position="23"/>
    </location>
</feature>
<protein>
    <submittedName>
        <fullName evidence="3">Sulfate transporter</fullName>
    </submittedName>
</protein>
<name>A0A3A8A7D2_9HYPH</name>
<dbReference type="Proteomes" id="UP000246132">
    <property type="component" value="Unassembled WGS sequence"/>
</dbReference>
<dbReference type="InterPro" id="IPR052738">
    <property type="entry name" value="ABC-Tungstate_binding"/>
</dbReference>
<evidence type="ECO:0000259" key="2">
    <source>
        <dbReference type="Pfam" id="PF12849"/>
    </source>
</evidence>
<organism evidence="3 4">
    <name type="scientific">Oceaniradius stylonematis</name>
    <dbReference type="NCBI Taxonomy" id="2184161"/>
    <lineage>
        <taxon>Bacteria</taxon>
        <taxon>Pseudomonadati</taxon>
        <taxon>Pseudomonadota</taxon>
        <taxon>Alphaproteobacteria</taxon>
        <taxon>Hyphomicrobiales</taxon>
        <taxon>Ahrensiaceae</taxon>
        <taxon>Oceaniradius</taxon>
    </lineage>
</organism>
<dbReference type="RefSeq" id="WP_109766340.1">
    <property type="nucleotide sequence ID" value="NZ_QFWV02000008.1"/>
</dbReference>
<keyword evidence="1" id="KW-0732">Signal</keyword>
<dbReference type="AlphaFoldDB" id="A0A3A8A7D2"/>
<dbReference type="OrthoDB" id="186379at2"/>
<comment type="caution">
    <text evidence="3">The sequence shown here is derived from an EMBL/GenBank/DDBJ whole genome shotgun (WGS) entry which is preliminary data.</text>
</comment>
<dbReference type="PANTHER" id="PTHR37945:SF1">
    <property type="entry name" value="EXTRACELLULAR TUNGSTATE BINDING PROTEIN"/>
    <property type="match status" value="1"/>
</dbReference>
<gene>
    <name evidence="3" type="ORF">DEM25_013990</name>
</gene>
<proteinExistence type="predicted"/>
<evidence type="ECO:0000313" key="3">
    <source>
        <dbReference type="EMBL" id="RKF06115.1"/>
    </source>
</evidence>
<keyword evidence="4" id="KW-1185">Reference proteome</keyword>
<feature type="chain" id="PRO_5018764297" evidence="1">
    <location>
        <begin position="24"/>
        <end position="275"/>
    </location>
</feature>